<accession>A0ACC4DH38</accession>
<dbReference type="EMBL" id="JBGNUJ010000010">
    <property type="protein sequence ID" value="KAL3955179.1"/>
    <property type="molecule type" value="Genomic_DNA"/>
</dbReference>
<keyword evidence="2" id="KW-1185">Reference proteome</keyword>
<comment type="caution">
    <text evidence="1">The sequence shown here is derived from an EMBL/GenBank/DDBJ whole genome shotgun (WGS) entry which is preliminary data.</text>
</comment>
<dbReference type="Proteomes" id="UP001638806">
    <property type="component" value="Unassembled WGS sequence"/>
</dbReference>
<reference evidence="1" key="1">
    <citation type="submission" date="2024-12" db="EMBL/GenBank/DDBJ databases">
        <title>Comparative genomics and development of molecular markers within Purpureocillium lilacinum and among Purpureocillium species.</title>
        <authorList>
            <person name="Yeh Z.-Y."/>
            <person name="Ni N.-T."/>
            <person name="Lo P.-H."/>
            <person name="Mushyakhwo K."/>
            <person name="Lin C.-F."/>
            <person name="Nai Y.-S."/>
        </authorList>
    </citation>
    <scope>NUCLEOTIDE SEQUENCE</scope>
    <source>
        <strain evidence="1">NCHU-NPUST-175</strain>
    </source>
</reference>
<evidence type="ECO:0000313" key="2">
    <source>
        <dbReference type="Proteomes" id="UP001638806"/>
    </source>
</evidence>
<name>A0ACC4DH38_PURLI</name>
<proteinExistence type="predicted"/>
<evidence type="ECO:0000313" key="1">
    <source>
        <dbReference type="EMBL" id="KAL3955179.1"/>
    </source>
</evidence>
<protein>
    <submittedName>
        <fullName evidence="1">Uncharacterized protein</fullName>
    </submittedName>
</protein>
<organism evidence="1 2">
    <name type="scientific">Purpureocillium lilacinum</name>
    <name type="common">Paecilomyces lilacinus</name>
    <dbReference type="NCBI Taxonomy" id="33203"/>
    <lineage>
        <taxon>Eukaryota</taxon>
        <taxon>Fungi</taxon>
        <taxon>Dikarya</taxon>
        <taxon>Ascomycota</taxon>
        <taxon>Pezizomycotina</taxon>
        <taxon>Sordariomycetes</taxon>
        <taxon>Hypocreomycetidae</taxon>
        <taxon>Hypocreales</taxon>
        <taxon>Ophiocordycipitaceae</taxon>
        <taxon>Purpureocillium</taxon>
    </lineage>
</organism>
<gene>
    <name evidence="1" type="ORF">ACCO45_010742</name>
</gene>
<sequence>MWALAGASVRPHKLTSRQQRQDHHPPLKFSLVKPQSPIPSIHHAGLDEIIGALADKLPLRRLKSVIQNQQSLGVQWLELQRAFPSRRSEGLAKYHGFGTLPCTPCTSSGHRDASQPPALFRRVKVQGTSLPEQNGSEAVIHRNTAYFLRRACRRAFCGCIASAAPDRPTQCIRQPQMGVKSPAGIDSVHGDFLTARPIRAQPASAAWPPGAACRQHGHGRNPASRHSPDGYMMLAPGDSCSEAAEQSHQKPSRHGATTTQQLT</sequence>